<gene>
    <name evidence="2" type="ORF">ICJ85_16045</name>
</gene>
<reference evidence="2 3" key="1">
    <citation type="journal article" date="2018" name="J. Microbiol.">
        <title>Aestuariibaculum marinum sp. nov., a marine bacterium isolated from seawater in South Korea.</title>
        <authorList>
            <person name="Choi J."/>
            <person name="Lee D."/>
            <person name="Jang J.H."/>
            <person name="Cha S."/>
            <person name="Seo T."/>
        </authorList>
    </citation>
    <scope>NUCLEOTIDE SEQUENCE [LARGE SCALE GENOMIC DNA]</scope>
    <source>
        <strain evidence="2 3">IP7</strain>
    </source>
</reference>
<accession>A0A8J6UB96</accession>
<keyword evidence="1" id="KW-0472">Membrane</keyword>
<comment type="caution">
    <text evidence="2">The sequence shown here is derived from an EMBL/GenBank/DDBJ whole genome shotgun (WGS) entry which is preliminary data.</text>
</comment>
<evidence type="ECO:0000256" key="1">
    <source>
        <dbReference type="SAM" id="Phobius"/>
    </source>
</evidence>
<dbReference type="EMBL" id="JACVXD010000027">
    <property type="protein sequence ID" value="MBD0825521.1"/>
    <property type="molecule type" value="Genomic_DNA"/>
</dbReference>
<keyword evidence="1" id="KW-1133">Transmembrane helix</keyword>
<keyword evidence="1" id="KW-0812">Transmembrane</keyword>
<dbReference type="Proteomes" id="UP000621516">
    <property type="component" value="Unassembled WGS sequence"/>
</dbReference>
<dbReference type="AlphaFoldDB" id="A0A8J6UB96"/>
<evidence type="ECO:0000313" key="2">
    <source>
        <dbReference type="EMBL" id="MBD0825521.1"/>
    </source>
</evidence>
<sequence length="141" mass="16873">MKQFWTKYKPLVFLILILIGIINTIWFLKTNEFSQEDFFNKAVFDSYNESYNGIIREKFYLKEGGRNIFVLDQDGITKRLDYVYQNPKLYEFLEIGDTLIKRPQTNSIIIKRTKLDTTINLKFENLKGTELYSKNNKYLNN</sequence>
<name>A0A8J6UB96_9FLAO</name>
<protein>
    <submittedName>
        <fullName evidence="2">Uncharacterized protein</fullName>
    </submittedName>
</protein>
<dbReference type="RefSeq" id="WP_188224810.1">
    <property type="nucleotide sequence ID" value="NZ_JACVXD010000027.1"/>
</dbReference>
<keyword evidence="3" id="KW-1185">Reference proteome</keyword>
<feature type="transmembrane region" description="Helical" evidence="1">
    <location>
        <begin position="12"/>
        <end position="28"/>
    </location>
</feature>
<proteinExistence type="predicted"/>
<evidence type="ECO:0000313" key="3">
    <source>
        <dbReference type="Proteomes" id="UP000621516"/>
    </source>
</evidence>
<organism evidence="2 3">
    <name type="scientific">Aestuariibaculum marinum</name>
    <dbReference type="NCBI Taxonomy" id="2683592"/>
    <lineage>
        <taxon>Bacteria</taxon>
        <taxon>Pseudomonadati</taxon>
        <taxon>Bacteroidota</taxon>
        <taxon>Flavobacteriia</taxon>
        <taxon>Flavobacteriales</taxon>
        <taxon>Flavobacteriaceae</taxon>
    </lineage>
</organism>